<keyword evidence="4 7" id="KW-0103">Bromodomain</keyword>
<keyword evidence="6" id="KW-0539">Nucleus</keyword>
<sequence>MYYVDRVSKSWVSNFRSGNPIVGTRLQSLKFATTGSGSESGVSEKGSKKRKGIATVNIRVKRRKLDKSAKLQCSAILGRLMSHPIGWVFSNPVDPVKLDVPDYLSVISKPMDLGTVKANLEKDVYLRAEDFAADVRLTFSNAMHYNPPSNDVHLMARMFSEIFDARWRSLEGEISKAQNSTEMPLEQHHAALNAGEGVMLASAVRKSDSDGPVSSLDEEYVGNGAGFSTASAATKESCAPLHDIQLSPEKALRAATLKFADTIVKAQPKTEKLDDPVKMRQEKERLNREYEARIKAAKAAMLQRAEAKVKIQRQGEREAARIELLKIKKTVELDNLQSLQELEVFIACAPFGHENPLEQLGLFRKDDMEDEDEHLEEAISYSDVEEGEILY</sequence>
<organism evidence="9 10">
    <name type="scientific">Escallonia herrerae</name>
    <dbReference type="NCBI Taxonomy" id="1293975"/>
    <lineage>
        <taxon>Eukaryota</taxon>
        <taxon>Viridiplantae</taxon>
        <taxon>Streptophyta</taxon>
        <taxon>Embryophyta</taxon>
        <taxon>Tracheophyta</taxon>
        <taxon>Spermatophyta</taxon>
        <taxon>Magnoliopsida</taxon>
        <taxon>eudicotyledons</taxon>
        <taxon>Gunneridae</taxon>
        <taxon>Pentapetalae</taxon>
        <taxon>asterids</taxon>
        <taxon>campanulids</taxon>
        <taxon>Escalloniales</taxon>
        <taxon>Escalloniaceae</taxon>
        <taxon>Escallonia</taxon>
    </lineage>
</organism>
<evidence type="ECO:0000256" key="3">
    <source>
        <dbReference type="ARBA" id="ARBA00023054"/>
    </source>
</evidence>
<keyword evidence="2" id="KW-0805">Transcription regulation</keyword>
<evidence type="ECO:0000256" key="5">
    <source>
        <dbReference type="ARBA" id="ARBA00023163"/>
    </source>
</evidence>
<dbReference type="GO" id="GO:0005634">
    <property type="term" value="C:nucleus"/>
    <property type="evidence" value="ECO:0007669"/>
    <property type="project" value="UniProtKB-SubCell"/>
</dbReference>
<evidence type="ECO:0000313" key="10">
    <source>
        <dbReference type="Proteomes" id="UP001188597"/>
    </source>
</evidence>
<comment type="caution">
    <text evidence="9">The sequence shown here is derived from an EMBL/GenBank/DDBJ whole genome shotgun (WGS) entry which is preliminary data.</text>
</comment>
<evidence type="ECO:0000256" key="2">
    <source>
        <dbReference type="ARBA" id="ARBA00023015"/>
    </source>
</evidence>
<evidence type="ECO:0000259" key="8">
    <source>
        <dbReference type="PROSITE" id="PS50014"/>
    </source>
</evidence>
<dbReference type="InterPro" id="IPR052442">
    <property type="entry name" value="Env_Response_Regulator"/>
</dbReference>
<reference evidence="9" key="1">
    <citation type="submission" date="2022-12" db="EMBL/GenBank/DDBJ databases">
        <title>Draft genome assemblies for two species of Escallonia (Escalloniales).</title>
        <authorList>
            <person name="Chanderbali A."/>
            <person name="Dervinis C."/>
            <person name="Anghel I."/>
            <person name="Soltis D."/>
            <person name="Soltis P."/>
            <person name="Zapata F."/>
        </authorList>
    </citation>
    <scope>NUCLEOTIDE SEQUENCE</scope>
    <source>
        <strain evidence="9">UCBG64.0493</strain>
        <tissue evidence="9">Leaf</tissue>
    </source>
</reference>
<protein>
    <recommendedName>
        <fullName evidence="8">Bromo domain-containing protein</fullName>
    </recommendedName>
</protein>
<dbReference type="InterPro" id="IPR036427">
    <property type="entry name" value="Bromodomain-like_sf"/>
</dbReference>
<keyword evidence="5" id="KW-0804">Transcription</keyword>
<gene>
    <name evidence="9" type="ORF">RJ639_044079</name>
</gene>
<dbReference type="Gene3D" id="1.20.920.10">
    <property type="entry name" value="Bromodomain-like"/>
    <property type="match status" value="1"/>
</dbReference>
<evidence type="ECO:0000313" key="9">
    <source>
        <dbReference type="EMBL" id="KAK3025277.1"/>
    </source>
</evidence>
<dbReference type="PRINTS" id="PR00503">
    <property type="entry name" value="BROMODOMAIN"/>
</dbReference>
<evidence type="ECO:0000256" key="1">
    <source>
        <dbReference type="ARBA" id="ARBA00004123"/>
    </source>
</evidence>
<dbReference type="Proteomes" id="UP001188597">
    <property type="component" value="Unassembled WGS sequence"/>
</dbReference>
<dbReference type="SMART" id="SM00297">
    <property type="entry name" value="BROMO"/>
    <property type="match status" value="1"/>
</dbReference>
<keyword evidence="10" id="KW-1185">Reference proteome</keyword>
<dbReference type="SUPFAM" id="SSF47370">
    <property type="entry name" value="Bromodomain"/>
    <property type="match status" value="1"/>
</dbReference>
<comment type="subcellular location">
    <subcellularLocation>
        <location evidence="1">Nucleus</location>
    </subcellularLocation>
</comment>
<dbReference type="InterPro" id="IPR001487">
    <property type="entry name" value="Bromodomain"/>
</dbReference>
<dbReference type="PANTHER" id="PTHR46136">
    <property type="entry name" value="TRANSCRIPTION FACTOR GTE8"/>
    <property type="match status" value="1"/>
</dbReference>
<proteinExistence type="predicted"/>
<dbReference type="PROSITE" id="PS50014">
    <property type="entry name" value="BROMODOMAIN_2"/>
    <property type="match status" value="1"/>
</dbReference>
<dbReference type="EMBL" id="JAVXUP010000557">
    <property type="protein sequence ID" value="KAK3025277.1"/>
    <property type="molecule type" value="Genomic_DNA"/>
</dbReference>
<dbReference type="Pfam" id="PF00439">
    <property type="entry name" value="Bromodomain"/>
    <property type="match status" value="1"/>
</dbReference>
<dbReference type="InterPro" id="IPR037377">
    <property type="entry name" value="GTE_bromo"/>
</dbReference>
<dbReference type="AlphaFoldDB" id="A0AA89B543"/>
<name>A0AA89B543_9ASTE</name>
<keyword evidence="3" id="KW-0175">Coiled coil</keyword>
<dbReference type="CDD" id="cd05506">
    <property type="entry name" value="Bromo_plant1"/>
    <property type="match status" value="1"/>
</dbReference>
<evidence type="ECO:0000256" key="6">
    <source>
        <dbReference type="ARBA" id="ARBA00023242"/>
    </source>
</evidence>
<evidence type="ECO:0000256" key="7">
    <source>
        <dbReference type="PROSITE-ProRule" id="PRU00035"/>
    </source>
</evidence>
<dbReference type="PANTHER" id="PTHR46136:SF19">
    <property type="entry name" value="TRANSCRIPTION FACTOR GTE12"/>
    <property type="match status" value="1"/>
</dbReference>
<feature type="domain" description="Bromo" evidence="8">
    <location>
        <begin position="81"/>
        <end position="153"/>
    </location>
</feature>
<evidence type="ECO:0000256" key="4">
    <source>
        <dbReference type="ARBA" id="ARBA00023117"/>
    </source>
</evidence>
<accession>A0AA89B543</accession>